<dbReference type="AlphaFoldDB" id="A0AAD4DBD4"/>
<sequence length="612" mass="69510">MILQVCFRTLGFEDLFSSLFMLFADMIYIHSINITSMSSFVRARFVELRQRLLDLTLSTPSQRINYKILLVVDEAHNLGKMDFGTFLSQQGPLEPEGLIATASHNDCARPILFPLVHGFCQIAVDIGHFSVVPCETGLSIFDVEWLEDPASFPKGSNKQLGPFTDFGGWESLEQVQTYRDLLRRSLHNDEARLIFDTRVPDVSMAELFERLRGRYRPIVSTLEHMIMCSNGTVDWRLAIKETEDSLSSTELRYNGEGNITFAISRMIQRVASYELRYAKYHHVRDTLQSFVMGYYLHGRPFLIDLEEVPLVEACVGRIPNFALRAAVNYFRQYDPDFHRAICWTLFRVSASVLGYLWDMAVLPSLAHVFHDKIPSKTNVFRKGASSFDPILNRKAEIVGYVNHLTLGTDFRSMSLDKFLDAHVNCGSRKSGKPVPPFYRLANKLPGPDIAFVLRLENHDYCPVFIQLKMRHKISKTETQSAFATVESEAVQGHLQKTTLQTFCTGHSKRFLGVVIAYPAKLADLEGTFPEASRGELIRPAQGEAPQCISIGIDRNNIYDLFPENHMQALDTLQGIKRQPDQVKRGQGSDDQKDEPATKQRRCEDDDSRMGAN</sequence>
<name>A0AAD4DBD4_9FUNG</name>
<feature type="region of interest" description="Disordered" evidence="1">
    <location>
        <begin position="575"/>
        <end position="612"/>
    </location>
</feature>
<dbReference type="Proteomes" id="UP001194580">
    <property type="component" value="Unassembled WGS sequence"/>
</dbReference>
<gene>
    <name evidence="2" type="ORF">BGZ95_010466</name>
</gene>
<evidence type="ECO:0000256" key="1">
    <source>
        <dbReference type="SAM" id="MobiDB-lite"/>
    </source>
</evidence>
<keyword evidence="3" id="KW-1185">Reference proteome</keyword>
<evidence type="ECO:0000313" key="3">
    <source>
        <dbReference type="Proteomes" id="UP001194580"/>
    </source>
</evidence>
<accession>A0AAD4DBD4</accession>
<feature type="compositionally biased region" description="Basic and acidic residues" evidence="1">
    <location>
        <begin position="577"/>
        <end position="603"/>
    </location>
</feature>
<organism evidence="2 3">
    <name type="scientific">Linnemannia exigua</name>
    <dbReference type="NCBI Taxonomy" id="604196"/>
    <lineage>
        <taxon>Eukaryota</taxon>
        <taxon>Fungi</taxon>
        <taxon>Fungi incertae sedis</taxon>
        <taxon>Mucoromycota</taxon>
        <taxon>Mortierellomycotina</taxon>
        <taxon>Mortierellomycetes</taxon>
        <taxon>Mortierellales</taxon>
        <taxon>Mortierellaceae</taxon>
        <taxon>Linnemannia</taxon>
    </lineage>
</organism>
<protein>
    <submittedName>
        <fullName evidence="2">Uncharacterized protein</fullName>
    </submittedName>
</protein>
<dbReference type="EMBL" id="JAAAIL010000700">
    <property type="protein sequence ID" value="KAG0273750.1"/>
    <property type="molecule type" value="Genomic_DNA"/>
</dbReference>
<evidence type="ECO:0000313" key="2">
    <source>
        <dbReference type="EMBL" id="KAG0273750.1"/>
    </source>
</evidence>
<comment type="caution">
    <text evidence="2">The sequence shown here is derived from an EMBL/GenBank/DDBJ whole genome shotgun (WGS) entry which is preliminary data.</text>
</comment>
<proteinExistence type="predicted"/>
<reference evidence="2" key="1">
    <citation type="journal article" date="2020" name="Fungal Divers.">
        <title>Resolving the Mortierellaceae phylogeny through synthesis of multi-gene phylogenetics and phylogenomics.</title>
        <authorList>
            <person name="Vandepol N."/>
            <person name="Liber J."/>
            <person name="Desiro A."/>
            <person name="Na H."/>
            <person name="Kennedy M."/>
            <person name="Barry K."/>
            <person name="Grigoriev I.V."/>
            <person name="Miller A.N."/>
            <person name="O'Donnell K."/>
            <person name="Stajich J.E."/>
            <person name="Bonito G."/>
        </authorList>
    </citation>
    <scope>NUCLEOTIDE SEQUENCE</scope>
    <source>
        <strain evidence="2">NRRL 28262</strain>
    </source>
</reference>